<comment type="caution">
    <text evidence="2">The sequence shown here is derived from an EMBL/GenBank/DDBJ whole genome shotgun (WGS) entry which is preliminary data.</text>
</comment>
<feature type="compositionally biased region" description="Basic and acidic residues" evidence="1">
    <location>
        <begin position="94"/>
        <end position="104"/>
    </location>
</feature>
<evidence type="ECO:0000256" key="1">
    <source>
        <dbReference type="SAM" id="MobiDB-lite"/>
    </source>
</evidence>
<gene>
    <name evidence="2" type="ORF">B296_00029694</name>
</gene>
<evidence type="ECO:0000313" key="2">
    <source>
        <dbReference type="EMBL" id="RRT61290.1"/>
    </source>
</evidence>
<sequence>MDDDFIVGDNVASSTKGEIISYKVGGVAQRLKELCKAHRDEGSFEAYAPYLRDAFDRVTKVIQLTEVKLGSGDLSMRQEDEEAGVTQEWVDDGELPREQTKIGDGEGLTKCWQRPHMEKS</sequence>
<dbReference type="Proteomes" id="UP000287651">
    <property type="component" value="Unassembled WGS sequence"/>
</dbReference>
<organism evidence="2 3">
    <name type="scientific">Ensete ventricosum</name>
    <name type="common">Abyssinian banana</name>
    <name type="synonym">Musa ensete</name>
    <dbReference type="NCBI Taxonomy" id="4639"/>
    <lineage>
        <taxon>Eukaryota</taxon>
        <taxon>Viridiplantae</taxon>
        <taxon>Streptophyta</taxon>
        <taxon>Embryophyta</taxon>
        <taxon>Tracheophyta</taxon>
        <taxon>Spermatophyta</taxon>
        <taxon>Magnoliopsida</taxon>
        <taxon>Liliopsida</taxon>
        <taxon>Zingiberales</taxon>
        <taxon>Musaceae</taxon>
        <taxon>Ensete</taxon>
    </lineage>
</organism>
<dbReference type="EMBL" id="AMZH03007452">
    <property type="protein sequence ID" value="RRT61290.1"/>
    <property type="molecule type" value="Genomic_DNA"/>
</dbReference>
<evidence type="ECO:0000313" key="3">
    <source>
        <dbReference type="Proteomes" id="UP000287651"/>
    </source>
</evidence>
<protein>
    <submittedName>
        <fullName evidence="2">Uncharacterized protein</fullName>
    </submittedName>
</protein>
<accession>A0A426ZBC2</accession>
<feature type="region of interest" description="Disordered" evidence="1">
    <location>
        <begin position="92"/>
        <end position="120"/>
    </location>
</feature>
<dbReference type="AlphaFoldDB" id="A0A426ZBC2"/>
<name>A0A426ZBC2_ENSVE</name>
<reference evidence="2 3" key="1">
    <citation type="journal article" date="2014" name="Agronomy (Basel)">
        <title>A Draft Genome Sequence for Ensete ventricosum, the Drought-Tolerant Tree Against Hunger.</title>
        <authorList>
            <person name="Harrison J."/>
            <person name="Moore K.A."/>
            <person name="Paszkiewicz K."/>
            <person name="Jones T."/>
            <person name="Grant M."/>
            <person name="Ambacheew D."/>
            <person name="Muzemil S."/>
            <person name="Studholme D.J."/>
        </authorList>
    </citation>
    <scope>NUCLEOTIDE SEQUENCE [LARGE SCALE GENOMIC DNA]</scope>
</reference>
<proteinExistence type="predicted"/>